<evidence type="ECO:0000313" key="2">
    <source>
        <dbReference type="Proteomes" id="UP000488506"/>
    </source>
</evidence>
<accession>A0A833L0G7</accession>
<protein>
    <submittedName>
        <fullName evidence="1">Uncharacterized protein</fullName>
    </submittedName>
</protein>
<comment type="caution">
    <text evidence="1">The sequence shown here is derived from an EMBL/GenBank/DDBJ whole genome shotgun (WGS) entry which is preliminary data.</text>
</comment>
<dbReference type="EMBL" id="WPAF01000019">
    <property type="protein sequence ID" value="KAF0133733.1"/>
    <property type="molecule type" value="Genomic_DNA"/>
</dbReference>
<gene>
    <name evidence="1" type="ORF">FD145_1123</name>
</gene>
<organism evidence="1 2">
    <name type="scientific">Candidatus Saganbacteria bacterium</name>
    <dbReference type="NCBI Taxonomy" id="2575572"/>
    <lineage>
        <taxon>Bacteria</taxon>
        <taxon>Bacillati</taxon>
        <taxon>Saganbacteria</taxon>
    </lineage>
</organism>
<evidence type="ECO:0000313" key="1">
    <source>
        <dbReference type="EMBL" id="KAF0133733.1"/>
    </source>
</evidence>
<dbReference type="Proteomes" id="UP000488506">
    <property type="component" value="Unassembled WGS sequence"/>
</dbReference>
<name>A0A833L0G7_UNCSA</name>
<proteinExistence type="predicted"/>
<sequence>MVDLLKKLGGFSYHYTGDQIREFQKLSYAQRLEWVIKTNNFLQKFMPLESKLTWEKLRRGE</sequence>
<reference evidence="1 2" key="1">
    <citation type="submission" date="2019-12" db="EMBL/GenBank/DDBJ databases">
        <authorList>
            <person name="Wolfe R."/>
            <person name="Danczak R."/>
            <person name="Wilkins M."/>
        </authorList>
    </citation>
    <scope>NUCLEOTIDE SEQUENCE [LARGE SCALE GENOMIC DNA]</scope>
    <source>
        <strain evidence="1">X2_MaxBin.013</strain>
    </source>
</reference>
<dbReference type="AlphaFoldDB" id="A0A833L0G7"/>